<organism evidence="1 2">
    <name type="scientific">Pseudomonas caricapapayae</name>
    <dbReference type="NCBI Taxonomy" id="46678"/>
    <lineage>
        <taxon>Bacteria</taxon>
        <taxon>Pseudomonadati</taxon>
        <taxon>Pseudomonadota</taxon>
        <taxon>Gammaproteobacteria</taxon>
        <taxon>Pseudomonadales</taxon>
        <taxon>Pseudomonadaceae</taxon>
        <taxon>Pseudomonas</taxon>
    </lineage>
</organism>
<name>A0ACC7LTZ7_9PSED</name>
<keyword evidence="2" id="KW-1185">Reference proteome</keyword>
<accession>A0ACC7LTZ7</accession>
<proteinExistence type="predicted"/>
<sequence>MKRLLLSLALLASAQVHALCAVVATNPASFGTLNSTLVRDVIQSASTNHAGLQCTGSLLSLLATDDHFFATFTPKGGTTGLTSPTGDVINYTLYANNTTSLAITRSQPFDFARNGIIDALGLLNGTSPKSVPIYLKTLVGSNVAAGFYQESFAVEWNINYCWGIGVLGVCLGRQELKKTTDLTVSLTVTNDCQITTPAISFGSAPVISGFATVNQSVSLSCTKGSNYTVGLDDGQNVAAGRRRMKSGTSNFLAYDIFKSAGTVRWGALPGARRASSDADINPGAGTGTGSQVFNYNARIYPDQATPPAGTYVDNVILDVQF</sequence>
<evidence type="ECO:0000313" key="2">
    <source>
        <dbReference type="Proteomes" id="UP001615411"/>
    </source>
</evidence>
<evidence type="ECO:0000313" key="1">
    <source>
        <dbReference type="EMBL" id="MFJ1337986.1"/>
    </source>
</evidence>
<dbReference type="Proteomes" id="UP001615411">
    <property type="component" value="Unassembled WGS sequence"/>
</dbReference>
<comment type="caution">
    <text evidence="1">The sequence shown here is derived from an EMBL/GenBank/DDBJ whole genome shotgun (WGS) entry which is preliminary data.</text>
</comment>
<reference evidence="1" key="1">
    <citation type="submission" date="2024-10" db="EMBL/GenBank/DDBJ databases">
        <title>Aeromonas and Pseudomonas from the Cagarras Archipelago, Rio de Janeiro, Brazil.</title>
        <authorList>
            <person name="Canellas A.L.B."/>
            <person name="Laport M.S."/>
        </authorList>
    </citation>
    <scope>NUCLEOTIDE SEQUENCE</scope>
    <source>
        <strain evidence="1">ACP-7</strain>
    </source>
</reference>
<protein>
    <submittedName>
        <fullName evidence="1">Spore coat protein U domain-containing protein</fullName>
    </submittedName>
</protein>
<dbReference type="EMBL" id="JBIUGF010000016">
    <property type="protein sequence ID" value="MFJ1337986.1"/>
    <property type="molecule type" value="Genomic_DNA"/>
</dbReference>
<gene>
    <name evidence="1" type="ORF">ACIKP7_07580</name>
</gene>